<evidence type="ECO:0000256" key="3">
    <source>
        <dbReference type="ARBA" id="ARBA00012590"/>
    </source>
</evidence>
<dbReference type="InterPro" id="IPR001000">
    <property type="entry name" value="GH10_dom"/>
</dbReference>
<dbReference type="PANTHER" id="PTHR31490">
    <property type="entry name" value="GLYCOSYL HYDROLASE"/>
    <property type="match status" value="1"/>
</dbReference>
<sequence length="392" mass="43063">MIAITKVGEAIMAPPSRRDILGSAALAVAGMAAPAAWAAHPADSLEAIAARKGLRFGSAIPWQPGSPPGLPVRDPAYARLIAQQCGLVVAENEMKWQRLRPAPDVFDFAPFDTIVAWAEHNGLAVRGHNLLWHQPKWQPKWLNAYDFGSRPRAEGERLLTTHIRTVLGRYGNKIRSYDVVNEAVDPADGHLYETALSKAIGGAEPTLDLAFHTARAAAPGAQLVYNDYMSWEPHNEAHRAGVLRLLEGFRRRGVPVDALGVQSHLITQSTDARADVGRLQGEWRRFLDAVTGMGYALLITELDVRDNNLPADIAVRDRAVADFTRGYLDVTLAYPQLRDVLVWGLSDAHSWIPGFEPRADRAARRPTPYDAALRPKPMRTAIADPFAAARPR</sequence>
<keyword evidence="7" id="KW-0119">Carbohydrate metabolism</keyword>
<comment type="similarity">
    <text evidence="2">Belongs to the glycosyl hydrolase 10 (cellulase F) family.</text>
</comment>
<organism evidence="11 12">
    <name type="scientific">Diploscapter pachys</name>
    <dbReference type="NCBI Taxonomy" id="2018661"/>
    <lineage>
        <taxon>Eukaryota</taxon>
        <taxon>Metazoa</taxon>
        <taxon>Ecdysozoa</taxon>
        <taxon>Nematoda</taxon>
        <taxon>Chromadorea</taxon>
        <taxon>Rhabditida</taxon>
        <taxon>Rhabditina</taxon>
        <taxon>Rhabditomorpha</taxon>
        <taxon>Rhabditoidea</taxon>
        <taxon>Rhabditidae</taxon>
        <taxon>Diploscapter</taxon>
    </lineage>
</organism>
<dbReference type="PROSITE" id="PS51318">
    <property type="entry name" value="TAT"/>
    <property type="match status" value="1"/>
</dbReference>
<feature type="domain" description="GH10" evidence="10">
    <location>
        <begin position="64"/>
        <end position="385"/>
    </location>
</feature>
<dbReference type="InterPro" id="IPR006311">
    <property type="entry name" value="TAT_signal"/>
</dbReference>
<evidence type="ECO:0000256" key="7">
    <source>
        <dbReference type="ARBA" id="ARBA00023277"/>
    </source>
</evidence>
<protein>
    <recommendedName>
        <fullName evidence="3">endo-1,4-beta-xylanase</fullName>
        <ecNumber evidence="3">3.2.1.8</ecNumber>
    </recommendedName>
</protein>
<gene>
    <name evidence="11" type="ORF">WR25_12494</name>
</gene>
<dbReference type="AlphaFoldDB" id="A0A2A2KBN0"/>
<dbReference type="InterPro" id="IPR044846">
    <property type="entry name" value="GH10"/>
</dbReference>
<comment type="caution">
    <text evidence="11">The sequence shown here is derived from an EMBL/GenBank/DDBJ whole genome shotgun (WGS) entry which is preliminary data.</text>
</comment>
<evidence type="ECO:0000256" key="6">
    <source>
        <dbReference type="ARBA" id="ARBA00022801"/>
    </source>
</evidence>
<keyword evidence="9" id="KW-0624">Polysaccharide degradation</keyword>
<keyword evidence="8" id="KW-0326">Glycosidase</keyword>
<evidence type="ECO:0000256" key="1">
    <source>
        <dbReference type="ARBA" id="ARBA00000681"/>
    </source>
</evidence>
<proteinExistence type="inferred from homology"/>
<comment type="catalytic activity">
    <reaction evidence="1">
        <text>Endohydrolysis of (1-&gt;4)-beta-D-xylosidic linkages in xylans.</text>
        <dbReference type="EC" id="3.2.1.8"/>
    </reaction>
</comment>
<dbReference type="Proteomes" id="UP000218231">
    <property type="component" value="Unassembled WGS sequence"/>
</dbReference>
<reference evidence="11 12" key="1">
    <citation type="journal article" date="2017" name="Curr. Biol.">
        <title>Genome architecture and evolution of a unichromosomal asexual nematode.</title>
        <authorList>
            <person name="Fradin H."/>
            <person name="Zegar C."/>
            <person name="Gutwein M."/>
            <person name="Lucas J."/>
            <person name="Kovtun M."/>
            <person name="Corcoran D."/>
            <person name="Baugh L.R."/>
            <person name="Kiontke K."/>
            <person name="Gunsalus K."/>
            <person name="Fitch D.H."/>
            <person name="Piano F."/>
        </authorList>
    </citation>
    <scope>NUCLEOTIDE SEQUENCE [LARGE SCALE GENOMIC DNA]</scope>
    <source>
        <strain evidence="11">PF1309</strain>
    </source>
</reference>
<evidence type="ECO:0000313" key="12">
    <source>
        <dbReference type="Proteomes" id="UP000218231"/>
    </source>
</evidence>
<dbReference type="InterPro" id="IPR017853">
    <property type="entry name" value="GH"/>
</dbReference>
<dbReference type="STRING" id="2018661.A0A2A2KBN0"/>
<evidence type="ECO:0000256" key="5">
    <source>
        <dbReference type="ARBA" id="ARBA00022729"/>
    </source>
</evidence>
<evidence type="ECO:0000256" key="9">
    <source>
        <dbReference type="ARBA" id="ARBA00023326"/>
    </source>
</evidence>
<accession>A0A2A2KBN0</accession>
<keyword evidence="4" id="KW-0858">Xylan degradation</keyword>
<evidence type="ECO:0000313" key="11">
    <source>
        <dbReference type="EMBL" id="PAV71341.1"/>
    </source>
</evidence>
<dbReference type="PANTHER" id="PTHR31490:SF88">
    <property type="entry name" value="BETA-XYLANASE"/>
    <property type="match status" value="1"/>
</dbReference>
<dbReference type="GO" id="GO:0031176">
    <property type="term" value="F:endo-1,4-beta-xylanase activity"/>
    <property type="evidence" value="ECO:0007669"/>
    <property type="project" value="UniProtKB-EC"/>
</dbReference>
<evidence type="ECO:0000259" key="10">
    <source>
        <dbReference type="PROSITE" id="PS51760"/>
    </source>
</evidence>
<dbReference type="EC" id="3.2.1.8" evidence="3"/>
<name>A0A2A2KBN0_9BILA</name>
<dbReference type="SMART" id="SM00633">
    <property type="entry name" value="Glyco_10"/>
    <property type="match status" value="1"/>
</dbReference>
<dbReference type="SUPFAM" id="SSF51445">
    <property type="entry name" value="(Trans)glycosidases"/>
    <property type="match status" value="1"/>
</dbReference>
<keyword evidence="12" id="KW-1185">Reference proteome</keyword>
<keyword evidence="6" id="KW-0378">Hydrolase</keyword>
<evidence type="ECO:0000256" key="4">
    <source>
        <dbReference type="ARBA" id="ARBA00022651"/>
    </source>
</evidence>
<dbReference type="GO" id="GO:0045493">
    <property type="term" value="P:xylan catabolic process"/>
    <property type="evidence" value="ECO:0007669"/>
    <property type="project" value="UniProtKB-KW"/>
</dbReference>
<dbReference type="OrthoDB" id="3055998at2759"/>
<dbReference type="Pfam" id="PF00331">
    <property type="entry name" value="Glyco_hydro_10"/>
    <property type="match status" value="1"/>
</dbReference>
<dbReference type="EMBL" id="LIAE01009077">
    <property type="protein sequence ID" value="PAV71341.1"/>
    <property type="molecule type" value="Genomic_DNA"/>
</dbReference>
<dbReference type="Gene3D" id="3.20.20.80">
    <property type="entry name" value="Glycosidases"/>
    <property type="match status" value="1"/>
</dbReference>
<evidence type="ECO:0000256" key="8">
    <source>
        <dbReference type="ARBA" id="ARBA00023295"/>
    </source>
</evidence>
<dbReference type="PROSITE" id="PS51760">
    <property type="entry name" value="GH10_2"/>
    <property type="match status" value="1"/>
</dbReference>
<keyword evidence="5" id="KW-0732">Signal</keyword>
<dbReference type="PRINTS" id="PR00134">
    <property type="entry name" value="GLHYDRLASE10"/>
</dbReference>
<evidence type="ECO:0000256" key="2">
    <source>
        <dbReference type="ARBA" id="ARBA00007495"/>
    </source>
</evidence>